<dbReference type="OMA" id="EERSACH"/>
<evidence type="ECO:0000313" key="3">
    <source>
        <dbReference type="EMBL" id="ESO90203.1"/>
    </source>
</evidence>
<reference evidence="3 4" key="1">
    <citation type="journal article" date="2013" name="Nature">
        <title>Insights into bilaterian evolution from three spiralian genomes.</title>
        <authorList>
            <person name="Simakov O."/>
            <person name="Marletaz F."/>
            <person name="Cho S.J."/>
            <person name="Edsinger-Gonzales E."/>
            <person name="Havlak P."/>
            <person name="Hellsten U."/>
            <person name="Kuo D.H."/>
            <person name="Larsson T."/>
            <person name="Lv J."/>
            <person name="Arendt D."/>
            <person name="Savage R."/>
            <person name="Osoegawa K."/>
            <person name="de Jong P."/>
            <person name="Grimwood J."/>
            <person name="Chapman J.A."/>
            <person name="Shapiro H."/>
            <person name="Aerts A."/>
            <person name="Otillar R.P."/>
            <person name="Terry A.Y."/>
            <person name="Boore J.L."/>
            <person name="Grigoriev I.V."/>
            <person name="Lindberg D.R."/>
            <person name="Seaver E.C."/>
            <person name="Weisblat D.A."/>
            <person name="Putnam N.H."/>
            <person name="Rokhsar D.S."/>
        </authorList>
    </citation>
    <scope>NUCLEOTIDE SEQUENCE [LARGE SCALE GENOMIC DNA]</scope>
</reference>
<keyword evidence="1" id="KW-0812">Transmembrane</keyword>
<dbReference type="PANTHER" id="PTHR32026:SF10">
    <property type="entry name" value="METHYLTRANSFERASE-LIKE PROTEIN 24-RELATED"/>
    <property type="match status" value="1"/>
</dbReference>
<name>V3ZG57_LOTGI</name>
<dbReference type="AlphaFoldDB" id="V3ZG57"/>
<dbReference type="KEGG" id="lgi:LOTGIDRAFT_164518"/>
<dbReference type="InterPro" id="IPR026913">
    <property type="entry name" value="METTL24"/>
</dbReference>
<feature type="domain" description="Methyltransferase" evidence="2">
    <location>
        <begin position="133"/>
        <end position="312"/>
    </location>
</feature>
<dbReference type="CTD" id="20239754"/>
<protein>
    <recommendedName>
        <fullName evidence="2">Methyltransferase domain-containing protein</fullName>
    </recommendedName>
</protein>
<keyword evidence="4" id="KW-1185">Reference proteome</keyword>
<evidence type="ECO:0000259" key="2">
    <source>
        <dbReference type="Pfam" id="PF13383"/>
    </source>
</evidence>
<gene>
    <name evidence="3" type="ORF">LOTGIDRAFT_164518</name>
</gene>
<evidence type="ECO:0000313" key="4">
    <source>
        <dbReference type="Proteomes" id="UP000030746"/>
    </source>
</evidence>
<accession>V3ZG57</accession>
<dbReference type="InterPro" id="IPR025714">
    <property type="entry name" value="Methyltranfer_dom"/>
</dbReference>
<dbReference type="PANTHER" id="PTHR32026">
    <property type="entry name" value="METHYLTRANSFERASE-LIKE PROTEIN 24"/>
    <property type="match status" value="1"/>
</dbReference>
<dbReference type="OrthoDB" id="10006218at2759"/>
<keyword evidence="1" id="KW-0472">Membrane</keyword>
<evidence type="ECO:0000256" key="1">
    <source>
        <dbReference type="SAM" id="Phobius"/>
    </source>
</evidence>
<proteinExistence type="predicted"/>
<organism evidence="3 4">
    <name type="scientific">Lottia gigantea</name>
    <name type="common">Giant owl limpet</name>
    <dbReference type="NCBI Taxonomy" id="225164"/>
    <lineage>
        <taxon>Eukaryota</taxon>
        <taxon>Metazoa</taxon>
        <taxon>Spiralia</taxon>
        <taxon>Lophotrochozoa</taxon>
        <taxon>Mollusca</taxon>
        <taxon>Gastropoda</taxon>
        <taxon>Patellogastropoda</taxon>
        <taxon>Lottioidea</taxon>
        <taxon>Lottiidae</taxon>
        <taxon>Lottia</taxon>
    </lineage>
</organism>
<dbReference type="HOGENOM" id="CLU_770059_0_0_1"/>
<dbReference type="Pfam" id="PF13383">
    <property type="entry name" value="Methyltransf_22"/>
    <property type="match status" value="1"/>
</dbReference>
<dbReference type="Proteomes" id="UP000030746">
    <property type="component" value="Unassembled WGS sequence"/>
</dbReference>
<dbReference type="EMBL" id="KB202481">
    <property type="protein sequence ID" value="ESO90203.1"/>
    <property type="molecule type" value="Genomic_DNA"/>
</dbReference>
<sequence length="361" mass="42259">MNYIGRKSFDMFRWRLRTKAIFLYLGSLCVILVFLGLFTLNGDFLRDKKAEELERRNVLMGRAARDRIDGNDRFRFAPIKIPDLSIKIPYKPNKEKKLEKDATTIDVSKYKKKGIWRIPPVSLLSSISWADLSSIYHEYLEHVQYECKDRLRMGKITDGGWDVCADEPYRPTKDGFVYSFGINNDFSFDDAISKKYKIPVFSFDPSTKSKAHRRSDLVHFQPIGIGETMVVSESGWRLSPLSYILNDQGHKKEELQVLKMDIEEWEWKVLPQLIQTNSLSDIKQLLVELHACEGCSSYNPDQYNNEPSKHRYILALKIFHDLYELGFRIFWTHKNTACLYRSKFTDKELSACHEVHFVKVL</sequence>
<feature type="transmembrane region" description="Helical" evidence="1">
    <location>
        <begin position="21"/>
        <end position="40"/>
    </location>
</feature>
<dbReference type="RefSeq" id="XP_009059272.1">
    <property type="nucleotide sequence ID" value="XM_009061024.1"/>
</dbReference>
<dbReference type="GeneID" id="20239754"/>
<keyword evidence="1" id="KW-1133">Transmembrane helix</keyword>